<evidence type="ECO:0000256" key="1">
    <source>
        <dbReference type="SAM" id="MobiDB-lite"/>
    </source>
</evidence>
<comment type="caution">
    <text evidence="2">The sequence shown here is derived from an EMBL/GenBank/DDBJ whole genome shotgun (WGS) entry which is preliminary data.</text>
</comment>
<dbReference type="Proteomes" id="UP000186817">
    <property type="component" value="Unassembled WGS sequence"/>
</dbReference>
<evidence type="ECO:0000313" key="2">
    <source>
        <dbReference type="EMBL" id="OLP92097.1"/>
    </source>
</evidence>
<organism evidence="2 3">
    <name type="scientific">Symbiodinium microadriaticum</name>
    <name type="common">Dinoflagellate</name>
    <name type="synonym">Zooxanthella microadriatica</name>
    <dbReference type="NCBI Taxonomy" id="2951"/>
    <lineage>
        <taxon>Eukaryota</taxon>
        <taxon>Sar</taxon>
        <taxon>Alveolata</taxon>
        <taxon>Dinophyceae</taxon>
        <taxon>Suessiales</taxon>
        <taxon>Symbiodiniaceae</taxon>
        <taxon>Symbiodinium</taxon>
    </lineage>
</organism>
<keyword evidence="3" id="KW-1185">Reference proteome</keyword>
<feature type="region of interest" description="Disordered" evidence="1">
    <location>
        <begin position="153"/>
        <end position="180"/>
    </location>
</feature>
<sequence length="523" mass="58667">MAISHVCSCFLCRKLCTASGKLTDFAIDAAALSLLLTRFGMRGVPLLCLTCCKILRLALCKLDGIMESEVAQQMVLTAQAFANRDLWMGFPSVLGRVHSSLLFCTTCKWEPVLGRVAQRARRAVRKAAADSKLQALADTYKVTTRARKGRCKKKRNVGPKKKKKKFTRAPKNKRTQTTKSITTTAPRNLQAVLTNVTVFAAPFFKLMVQGLDFDNDTRATAMHSLSSRGSTAHGGGRVINAVLFGGARLVAESSSDIFGPADNMFGSHYTSCIANEVFGCILCFSKFGEAILETSRTPPQTRDDDFIVTDPDARFWKDAQAHFEVDAAKLQRFVFKLCELRKANMGTRRIYRDEWKSLGKRVAWLDQNPNHIAPFWGNHVAAPLPQFAKVAWKARGVETAVKIRKEALATKARQPVRNNCVLTSEEFGQAMALWRQQWEQEQLEQRGMKPGRDAFNGFVHAFLGHRTLARAIIQFGIAARKQLIKALHHADRFRCQDSPAQRVTQTGNELARLEVWLRYNWSR</sequence>
<protein>
    <submittedName>
        <fullName evidence="2">Uncharacterized protein</fullName>
    </submittedName>
</protein>
<dbReference type="OrthoDB" id="418213at2759"/>
<name>A0A1Q9DAB6_SYMMI</name>
<proteinExistence type="predicted"/>
<dbReference type="EMBL" id="LSRX01000635">
    <property type="protein sequence ID" value="OLP92097.1"/>
    <property type="molecule type" value="Genomic_DNA"/>
</dbReference>
<feature type="compositionally biased region" description="Basic residues" evidence="1">
    <location>
        <begin position="153"/>
        <end position="176"/>
    </location>
</feature>
<accession>A0A1Q9DAB6</accession>
<evidence type="ECO:0000313" key="3">
    <source>
        <dbReference type="Proteomes" id="UP000186817"/>
    </source>
</evidence>
<dbReference type="AlphaFoldDB" id="A0A1Q9DAB6"/>
<reference evidence="2 3" key="1">
    <citation type="submission" date="2016-02" db="EMBL/GenBank/DDBJ databases">
        <title>Genome analysis of coral dinoflagellate symbionts highlights evolutionary adaptations to a symbiotic lifestyle.</title>
        <authorList>
            <person name="Aranda M."/>
            <person name="Li Y."/>
            <person name="Liew Y.J."/>
            <person name="Baumgarten S."/>
            <person name="Simakov O."/>
            <person name="Wilson M."/>
            <person name="Piel J."/>
            <person name="Ashoor H."/>
            <person name="Bougouffa S."/>
            <person name="Bajic V.B."/>
            <person name="Ryu T."/>
            <person name="Ravasi T."/>
            <person name="Bayer T."/>
            <person name="Micklem G."/>
            <person name="Kim H."/>
            <person name="Bhak J."/>
            <person name="Lajeunesse T.C."/>
            <person name="Voolstra C.R."/>
        </authorList>
    </citation>
    <scope>NUCLEOTIDE SEQUENCE [LARGE SCALE GENOMIC DNA]</scope>
    <source>
        <strain evidence="2 3">CCMP2467</strain>
    </source>
</reference>
<gene>
    <name evidence="2" type="ORF">AK812_SmicGene26126</name>
</gene>